<dbReference type="VEuPathDB" id="PlasmoDB:POWCR01_130055700"/>
<evidence type="ECO:0000313" key="2">
    <source>
        <dbReference type="Proteomes" id="UP000243200"/>
    </source>
</evidence>
<dbReference type="Gene3D" id="1.10.3030.10">
    <property type="entry name" value="Gametocyte protein Pfg27"/>
    <property type="match status" value="1"/>
</dbReference>
<dbReference type="SUPFAM" id="SSF89162">
    <property type="entry name" value="Gametocyte protein Pfg27"/>
    <property type="match status" value="1"/>
</dbReference>
<reference evidence="1 2" key="1">
    <citation type="submission" date="2016-06" db="EMBL/GenBank/DDBJ databases">
        <authorList>
            <consortium name="Pathogen Informatics"/>
        </authorList>
    </citation>
    <scope>NUCLEOTIDE SEQUENCE [LARGE SCALE GENOMIC DNA]</scope>
    <source>
        <strain evidence="1">PowCR01</strain>
    </source>
</reference>
<evidence type="ECO:0008006" key="3">
    <source>
        <dbReference type="Google" id="ProtNLM"/>
    </source>
</evidence>
<dbReference type="EMBL" id="LT594517">
    <property type="protein sequence ID" value="SBT79057.1"/>
    <property type="molecule type" value="Genomic_DNA"/>
</dbReference>
<name>A0A1C3KY38_PLAOA</name>
<organism evidence="1 2">
    <name type="scientific">Plasmodium ovale</name>
    <name type="common">malaria parasite P. ovale</name>
    <dbReference type="NCBI Taxonomy" id="36330"/>
    <lineage>
        <taxon>Eukaryota</taxon>
        <taxon>Sar</taxon>
        <taxon>Alveolata</taxon>
        <taxon>Apicomplexa</taxon>
        <taxon>Aconoidasida</taxon>
        <taxon>Haemosporida</taxon>
        <taxon>Plasmodiidae</taxon>
        <taxon>Plasmodium</taxon>
        <taxon>Plasmodium (Plasmodium)</taxon>
    </lineage>
</organism>
<protein>
    <recommendedName>
        <fullName evidence="3">Gametocyte associated protein</fullName>
    </recommendedName>
</protein>
<proteinExistence type="predicted"/>
<dbReference type="Proteomes" id="UP000243200">
    <property type="component" value="Chromosome 13"/>
</dbReference>
<sequence length="246" mass="28984">MKFIKIWYCISLFSLINLSKVILYNSKLFRLFTNTIIYYANQNKLKTSGRKLAQARPLPLSRKRSYDSSLTLDELRGLINILYCEVLSLNDLISSFIIFISKGNNPSNYDVLIREKVYKRLAIEVPSYPELKKKNMVKRLKEQMQEIINILPFTNDGVFYIYEFLKLELDESIALLGFSSRQRTEDERNGSLNDLLKIRERLTIRLMSNNIMVNDDMVTEAVLRIRKRVLDIMEYHYDKPSQSQNN</sequence>
<dbReference type="VEuPathDB" id="PlasmoDB:PocGH01_00167700"/>
<dbReference type="InterPro" id="IPR036469">
    <property type="entry name" value="Pfg27_sf"/>
</dbReference>
<accession>A0A1C3KY38</accession>
<gene>
    <name evidence="1" type="primary">PowCR01_130055700</name>
    <name evidence="1" type="ORF">POWCR01_130055700</name>
</gene>
<evidence type="ECO:0000313" key="1">
    <source>
        <dbReference type="EMBL" id="SBT79057.1"/>
    </source>
</evidence>
<dbReference type="AlphaFoldDB" id="A0A1C3KY38"/>
<dbReference type="OrthoDB" id="378047at2759"/>